<keyword evidence="1" id="KW-0805">Transcription regulation</keyword>
<dbReference type="InterPro" id="IPR000792">
    <property type="entry name" value="Tscrpt_reg_LuxR_C"/>
</dbReference>
<evidence type="ECO:0000256" key="3">
    <source>
        <dbReference type="ARBA" id="ARBA00023163"/>
    </source>
</evidence>
<dbReference type="PROSITE" id="PS50043">
    <property type="entry name" value="HTH_LUXR_2"/>
    <property type="match status" value="1"/>
</dbReference>
<feature type="transmembrane region" description="Helical" evidence="4">
    <location>
        <begin position="171"/>
        <end position="192"/>
    </location>
</feature>
<feature type="transmembrane region" description="Helical" evidence="4">
    <location>
        <begin position="104"/>
        <end position="123"/>
    </location>
</feature>
<dbReference type="EMBL" id="JALXSQ010000010">
    <property type="protein sequence ID" value="MCT2042483.1"/>
    <property type="molecule type" value="Genomic_DNA"/>
</dbReference>
<evidence type="ECO:0000259" key="5">
    <source>
        <dbReference type="PROSITE" id="PS50043"/>
    </source>
</evidence>
<reference evidence="6 7" key="1">
    <citation type="submission" date="2022-04" db="EMBL/GenBank/DDBJ databases">
        <title>Human microbiome associated bacterial genomes.</title>
        <authorList>
            <person name="Sandstrom S."/>
            <person name="Salamzade R."/>
            <person name="Kalan L.R."/>
        </authorList>
    </citation>
    <scope>NUCLEOTIDE SEQUENCE [LARGE SCALE GENOMIC DNA]</scope>
    <source>
        <strain evidence="7">p3-SID1799</strain>
    </source>
</reference>
<accession>A0ABT2HVY6</accession>
<dbReference type="Proteomes" id="UP001525379">
    <property type="component" value="Unassembled WGS sequence"/>
</dbReference>
<dbReference type="CDD" id="cd06170">
    <property type="entry name" value="LuxR_C_like"/>
    <property type="match status" value="1"/>
</dbReference>
<dbReference type="InterPro" id="IPR016032">
    <property type="entry name" value="Sig_transdc_resp-reg_C-effctor"/>
</dbReference>
<name>A0ABT2HVY6_9MICO</name>
<feature type="domain" description="HTH luxR-type" evidence="5">
    <location>
        <begin position="255"/>
        <end position="320"/>
    </location>
</feature>
<keyword evidence="4" id="KW-1133">Transmembrane helix</keyword>
<dbReference type="RefSeq" id="WP_206394729.1">
    <property type="nucleotide sequence ID" value="NZ_JAFDPW010000001.1"/>
</dbReference>
<feature type="transmembrane region" description="Helical" evidence="4">
    <location>
        <begin position="129"/>
        <end position="151"/>
    </location>
</feature>
<feature type="transmembrane region" description="Helical" evidence="4">
    <location>
        <begin position="36"/>
        <end position="53"/>
    </location>
</feature>
<keyword evidence="4" id="KW-0812">Transmembrane</keyword>
<evidence type="ECO:0000313" key="7">
    <source>
        <dbReference type="Proteomes" id="UP001525379"/>
    </source>
</evidence>
<proteinExistence type="predicted"/>
<dbReference type="PROSITE" id="PS00622">
    <property type="entry name" value="HTH_LUXR_1"/>
    <property type="match status" value="1"/>
</dbReference>
<keyword evidence="4" id="KW-0472">Membrane</keyword>
<dbReference type="Gene3D" id="1.10.10.10">
    <property type="entry name" value="Winged helix-like DNA-binding domain superfamily/Winged helix DNA-binding domain"/>
    <property type="match status" value="1"/>
</dbReference>
<keyword evidence="7" id="KW-1185">Reference proteome</keyword>
<comment type="caution">
    <text evidence="6">The sequence shown here is derived from an EMBL/GenBank/DDBJ whole genome shotgun (WGS) entry which is preliminary data.</text>
</comment>
<evidence type="ECO:0000313" key="6">
    <source>
        <dbReference type="EMBL" id="MCT2042483.1"/>
    </source>
</evidence>
<feature type="transmembrane region" description="Helical" evidence="4">
    <location>
        <begin position="6"/>
        <end position="29"/>
    </location>
</feature>
<dbReference type="InterPro" id="IPR036388">
    <property type="entry name" value="WH-like_DNA-bd_sf"/>
</dbReference>
<keyword evidence="3" id="KW-0804">Transcription</keyword>
<feature type="transmembrane region" description="Helical" evidence="4">
    <location>
        <begin position="212"/>
        <end position="229"/>
    </location>
</feature>
<evidence type="ECO:0000256" key="1">
    <source>
        <dbReference type="ARBA" id="ARBA00023015"/>
    </source>
</evidence>
<organism evidence="6 7">
    <name type="scientific">Pseudoclavibacter albus</name>
    <dbReference type="NCBI Taxonomy" id="272241"/>
    <lineage>
        <taxon>Bacteria</taxon>
        <taxon>Bacillati</taxon>
        <taxon>Actinomycetota</taxon>
        <taxon>Actinomycetes</taxon>
        <taxon>Micrococcales</taxon>
        <taxon>Microbacteriaceae</taxon>
        <taxon>Pseudoclavibacter</taxon>
    </lineage>
</organism>
<gene>
    <name evidence="6" type="ORF">M3D15_03915</name>
</gene>
<feature type="transmembrane region" description="Helical" evidence="4">
    <location>
        <begin position="79"/>
        <end position="97"/>
    </location>
</feature>
<dbReference type="Pfam" id="PF00196">
    <property type="entry name" value="GerE"/>
    <property type="match status" value="1"/>
</dbReference>
<dbReference type="SMART" id="SM00421">
    <property type="entry name" value="HTH_LUXR"/>
    <property type="match status" value="1"/>
</dbReference>
<dbReference type="SUPFAM" id="SSF46894">
    <property type="entry name" value="C-terminal effector domain of the bipartite response regulators"/>
    <property type="match status" value="1"/>
</dbReference>
<dbReference type="PRINTS" id="PR00038">
    <property type="entry name" value="HTHLUXR"/>
</dbReference>
<dbReference type="PANTHER" id="PTHR44688:SF16">
    <property type="entry name" value="DNA-BINDING TRANSCRIPTIONAL ACTIVATOR DEVR_DOSR"/>
    <property type="match status" value="1"/>
</dbReference>
<sequence length="320" mass="36640">MTIGLYYYTLAILLMSVVSAAMCVAMLVVTRRRIHFYGALGLCIAFLDVGLTFRTDFMGAGREAHISSAYDINGPIESFILAASLVACMYLVMLEFFGKSRLGAIVPTALVLTLSPLALLIEHPMWREYAFFSVRDLAFLSVFICAAIWYFQTKDKTERLRIREHRQFYWWAVFFTVATLVWNTYFLVFVSYDHVSLDAIPFLPERNFAENALLVTFGVQACHVAVTSLRMRYEQAPKYTDDDRRQEYLRKRSGDFGKAHGLSARETEVLFHLVSGKDNKEIAETLFLAVSTVKVHIHHILAKTGHSNRVELTQQFWSRL</sequence>
<protein>
    <submittedName>
        <fullName evidence="6">Helix-turn-helix transcriptional regulator</fullName>
    </submittedName>
</protein>
<keyword evidence="2" id="KW-0238">DNA-binding</keyword>
<dbReference type="PANTHER" id="PTHR44688">
    <property type="entry name" value="DNA-BINDING TRANSCRIPTIONAL ACTIVATOR DEVR_DOSR"/>
    <property type="match status" value="1"/>
</dbReference>
<evidence type="ECO:0000256" key="2">
    <source>
        <dbReference type="ARBA" id="ARBA00023125"/>
    </source>
</evidence>
<evidence type="ECO:0000256" key="4">
    <source>
        <dbReference type="SAM" id="Phobius"/>
    </source>
</evidence>